<keyword evidence="6 7" id="KW-0998">Cell outer membrane</keyword>
<reference evidence="10 11" key="1">
    <citation type="submission" date="2020-04" db="EMBL/GenBank/DDBJ databases">
        <title>Flammeovirgaceae bacterium KN852 isolated from deep sea.</title>
        <authorList>
            <person name="Zhang D.-C."/>
        </authorList>
    </citation>
    <scope>NUCLEOTIDE SEQUENCE [LARGE SCALE GENOMIC DNA]</scope>
    <source>
        <strain evidence="10 11">KN852</strain>
    </source>
</reference>
<keyword evidence="4 7" id="KW-0812">Transmembrane</keyword>
<dbReference type="PROSITE" id="PS52016">
    <property type="entry name" value="TONB_DEPENDENT_REC_3"/>
    <property type="match status" value="1"/>
</dbReference>
<dbReference type="SUPFAM" id="SSF56935">
    <property type="entry name" value="Porins"/>
    <property type="match status" value="1"/>
</dbReference>
<dbReference type="InterPro" id="IPR008969">
    <property type="entry name" value="CarboxyPept-like_regulatory"/>
</dbReference>
<dbReference type="RefSeq" id="WP_169682401.1">
    <property type="nucleotide sequence ID" value="NZ_JABBNU010000008.1"/>
</dbReference>
<sequence length="1066" mass="115839">MKRIFLLSFFCVLGFIAQAQEKSVSGTVTGENGEGIPGVNVLVKGTTLGVVTDIQGNYSLQVPSGEAVLQYSSIGYLTQEISVAGKSSIDVVLLEDVQQLTEVVVTALGVSRDKRAVGSAVQNVAGEALAETKETNIVNSLQGQVAGVQIQGTQGALGGSSRITIRGVNSFLGENQPLFVVDGMPINNDNYATTAQQRGFGGGAYDYGNAAADINPQDIESVTVLKGASATALYGTRGSNGVILITTKSGAKSKGIGVAVNSSWTFEKPLALIEYQQEYGGGAISPTGSGFVEFTEQINGQSVDFLAPIYSKDGSWGPKYDPNTMVRHWDSWDPQSANYGETRPWTAPANDYSEFFETGLTATNSVAFSGGNDNGTFRVSYTNLNQDGITPVSNLQRNTVAFNVSYNLSEKLTVSSAGNFVNQAANGRNATGYDNKNPMQAFTQWWQTQLDVKRLEDNYTWKDGRQYTWNATGPIIDGSGNLVGFEPAPYFFDNPYWLRNNILQEDSRDRFFGNVNLNYEIVDGLSVNLKAMRDGFTFRAQEGLPNGSVDQAYYSETQRTFFENNYEAKLLYEKTFGSDFSLNAMAGGNIMRQGATRVTVQTNGGLVIPGWFNIDNSVDAPIPSTYESKQGINSLFATASLGYKSMLFLDLGLRSDWASTLPEDENQYYYPSASLAFVFTELGSLQNSDLISFGKVRASFGQTANAPNPFALSPIFDSVQPAIGTPRFTVPNQNANPFLGPEKTDEVEFGLEMAFFKNRLSFDVTYYDKTTRDQIFTVPTSATTGYTSQYINGGSMRNSGFEVMLRGTPVQTEDFSWDMSLNFATYNNEVVELAPGVESIILGTTWAGDVRVEKGYPYMAFFGNDFVRNDKGEVVVGANGLPSNAGRTYFGSAVADFTGGFRNTFSYKGLSLTGLIDFQGGGVIHSTSLQWAKYSGMHPETAADGIRENGLIVDGVYLDGTPNTTPVDPQTYYQTFYNIATPNVYDASFVKLREVRLSYTLPKSVLGNLPFRDVTFGVLGRNLAILYSDLPYLDPQGVNGAGNLQGLENAQVPTTRSLGFDLSFKF</sequence>
<feature type="chain" id="PRO_5033022420" evidence="8">
    <location>
        <begin position="20"/>
        <end position="1066"/>
    </location>
</feature>
<dbReference type="Pfam" id="PF07715">
    <property type="entry name" value="Plug"/>
    <property type="match status" value="1"/>
</dbReference>
<evidence type="ECO:0000256" key="5">
    <source>
        <dbReference type="ARBA" id="ARBA00023136"/>
    </source>
</evidence>
<evidence type="ECO:0000313" key="11">
    <source>
        <dbReference type="Proteomes" id="UP000559010"/>
    </source>
</evidence>
<evidence type="ECO:0000313" key="10">
    <source>
        <dbReference type="EMBL" id="NMM49349.1"/>
    </source>
</evidence>
<feature type="domain" description="TonB-dependent receptor plug" evidence="9">
    <location>
        <begin position="114"/>
        <end position="242"/>
    </location>
</feature>
<comment type="caution">
    <text evidence="10">The sequence shown here is derived from an EMBL/GenBank/DDBJ whole genome shotgun (WGS) entry which is preliminary data.</text>
</comment>
<dbReference type="InterPro" id="IPR037066">
    <property type="entry name" value="Plug_dom_sf"/>
</dbReference>
<dbReference type="Gene3D" id="2.40.170.20">
    <property type="entry name" value="TonB-dependent receptor, beta-barrel domain"/>
    <property type="match status" value="1"/>
</dbReference>
<evidence type="ECO:0000256" key="2">
    <source>
        <dbReference type="ARBA" id="ARBA00022448"/>
    </source>
</evidence>
<keyword evidence="11" id="KW-1185">Reference proteome</keyword>
<protein>
    <submittedName>
        <fullName evidence="10">SusC/RagA family TonB-linked outer membrane protein</fullName>
    </submittedName>
</protein>
<dbReference type="InterPro" id="IPR023997">
    <property type="entry name" value="TonB-dep_OMP_SusC/RagA_CS"/>
</dbReference>
<evidence type="ECO:0000256" key="3">
    <source>
        <dbReference type="ARBA" id="ARBA00022452"/>
    </source>
</evidence>
<feature type="signal peptide" evidence="8">
    <location>
        <begin position="1"/>
        <end position="19"/>
    </location>
</feature>
<dbReference type="AlphaFoldDB" id="A0A848J4S1"/>
<accession>A0A848J4S1</accession>
<comment type="similarity">
    <text evidence="7">Belongs to the TonB-dependent receptor family.</text>
</comment>
<dbReference type="NCBIfam" id="TIGR04057">
    <property type="entry name" value="SusC_RagA_signa"/>
    <property type="match status" value="1"/>
</dbReference>
<dbReference type="InterPro" id="IPR012910">
    <property type="entry name" value="Plug_dom"/>
</dbReference>
<dbReference type="NCBIfam" id="TIGR04056">
    <property type="entry name" value="OMP_RagA_SusC"/>
    <property type="match status" value="1"/>
</dbReference>
<gene>
    <name evidence="10" type="ORF">HH304_13140</name>
</gene>
<dbReference type="GO" id="GO:0009279">
    <property type="term" value="C:cell outer membrane"/>
    <property type="evidence" value="ECO:0007669"/>
    <property type="project" value="UniProtKB-SubCell"/>
</dbReference>
<dbReference type="InterPro" id="IPR023996">
    <property type="entry name" value="TonB-dep_OMP_SusC/RagA"/>
</dbReference>
<dbReference type="Pfam" id="PF13715">
    <property type="entry name" value="CarbopepD_reg_2"/>
    <property type="match status" value="1"/>
</dbReference>
<evidence type="ECO:0000259" key="9">
    <source>
        <dbReference type="Pfam" id="PF07715"/>
    </source>
</evidence>
<dbReference type="EMBL" id="JABBNU010000008">
    <property type="protein sequence ID" value="NMM49349.1"/>
    <property type="molecule type" value="Genomic_DNA"/>
</dbReference>
<dbReference type="InterPro" id="IPR036942">
    <property type="entry name" value="Beta-barrel_TonB_sf"/>
</dbReference>
<keyword evidence="5 7" id="KW-0472">Membrane</keyword>
<evidence type="ECO:0000256" key="4">
    <source>
        <dbReference type="ARBA" id="ARBA00022692"/>
    </source>
</evidence>
<keyword evidence="2 7" id="KW-0813">Transport</keyword>
<comment type="subcellular location">
    <subcellularLocation>
        <location evidence="1 7">Cell outer membrane</location>
        <topology evidence="1 7">Multi-pass membrane protein</topology>
    </subcellularLocation>
</comment>
<evidence type="ECO:0000256" key="6">
    <source>
        <dbReference type="ARBA" id="ARBA00023237"/>
    </source>
</evidence>
<evidence type="ECO:0000256" key="1">
    <source>
        <dbReference type="ARBA" id="ARBA00004571"/>
    </source>
</evidence>
<dbReference type="InterPro" id="IPR039426">
    <property type="entry name" value="TonB-dep_rcpt-like"/>
</dbReference>
<name>A0A848J4S1_9BACT</name>
<keyword evidence="8" id="KW-0732">Signal</keyword>
<dbReference type="Gene3D" id="2.60.40.1120">
    <property type="entry name" value="Carboxypeptidase-like, regulatory domain"/>
    <property type="match status" value="1"/>
</dbReference>
<organism evidence="10 11">
    <name type="scientific">Marinigracilibium pacificum</name>
    <dbReference type="NCBI Taxonomy" id="2729599"/>
    <lineage>
        <taxon>Bacteria</taxon>
        <taxon>Pseudomonadati</taxon>
        <taxon>Bacteroidota</taxon>
        <taxon>Cytophagia</taxon>
        <taxon>Cytophagales</taxon>
        <taxon>Flammeovirgaceae</taxon>
        <taxon>Marinigracilibium</taxon>
    </lineage>
</organism>
<evidence type="ECO:0000256" key="8">
    <source>
        <dbReference type="SAM" id="SignalP"/>
    </source>
</evidence>
<evidence type="ECO:0000256" key="7">
    <source>
        <dbReference type="PROSITE-ProRule" id="PRU01360"/>
    </source>
</evidence>
<proteinExistence type="inferred from homology"/>
<dbReference type="Proteomes" id="UP000559010">
    <property type="component" value="Unassembled WGS sequence"/>
</dbReference>
<dbReference type="Gene3D" id="2.170.130.10">
    <property type="entry name" value="TonB-dependent receptor, plug domain"/>
    <property type="match status" value="1"/>
</dbReference>
<keyword evidence="3 7" id="KW-1134">Transmembrane beta strand</keyword>
<dbReference type="SUPFAM" id="SSF49464">
    <property type="entry name" value="Carboxypeptidase regulatory domain-like"/>
    <property type="match status" value="1"/>
</dbReference>